<dbReference type="PANTHER" id="PTHR35450:SF2">
    <property type="entry name" value="REVERSE TRANSCRIPTASE DOMAIN-CONTAINING PROTEIN"/>
    <property type="match status" value="1"/>
</dbReference>
<dbReference type="InterPro" id="IPR043502">
    <property type="entry name" value="DNA/RNA_pol_sf"/>
</dbReference>
<evidence type="ECO:0008006" key="3">
    <source>
        <dbReference type="Google" id="ProtNLM"/>
    </source>
</evidence>
<sequence length="413" mass="47288">LSKPIGVKVTDLLYIDDLKVFAASESKLNRVLKETRGAMQDIGLHWNQKKCSVVHVKRGAQVLDESGMRMDETTTITALGEGKHYKFLGVLENVRQDERLALACAAKEYLRRISIIWSSPLSDCNRVQASNQYALPVLRYLMWTQHWPLSELRDVDRAARKIIVENGGKHPASLTSLLYLPREKGGRGLRSVEHEYKITKIKSLLKLYQNPDPTVEAVREFEEHAMASGHQSLVKEAAKYAEELNITLQLDTLNPVCVTTDGKVVTAARAGNLLKQSQEKQFLESAKDKKWQGKLFRIRWEDESLSIASCFACFEDSVNGLMEEVPPWYSPVMPKPAYQNTTSEAFWDIPIYAEHNEVRANRIDARLVNHKRKEVCTIEMSCPWIESRAKKDEEKTLKYGPMMWELKQRYNGY</sequence>
<feature type="non-terminal residue" evidence="1">
    <location>
        <position position="1"/>
    </location>
</feature>
<evidence type="ECO:0000313" key="1">
    <source>
        <dbReference type="EMBL" id="CAH3111498.1"/>
    </source>
</evidence>
<dbReference type="Proteomes" id="UP001159405">
    <property type="component" value="Unassembled WGS sequence"/>
</dbReference>
<dbReference type="SUPFAM" id="SSF56672">
    <property type="entry name" value="DNA/RNA polymerases"/>
    <property type="match status" value="1"/>
</dbReference>
<accession>A0ABN8NKX6</accession>
<reference evidence="1 2" key="1">
    <citation type="submission" date="2022-05" db="EMBL/GenBank/DDBJ databases">
        <authorList>
            <consortium name="Genoscope - CEA"/>
            <person name="William W."/>
        </authorList>
    </citation>
    <scope>NUCLEOTIDE SEQUENCE [LARGE SCALE GENOMIC DNA]</scope>
</reference>
<comment type="caution">
    <text evidence="1">The sequence shown here is derived from an EMBL/GenBank/DDBJ whole genome shotgun (WGS) entry which is preliminary data.</text>
</comment>
<feature type="non-terminal residue" evidence="1">
    <location>
        <position position="413"/>
    </location>
</feature>
<protein>
    <recommendedName>
        <fullName evidence="3">Reverse transcriptase domain-containing protein</fullName>
    </recommendedName>
</protein>
<dbReference type="PANTHER" id="PTHR35450">
    <property type="entry name" value="REVERSE TRANSCRIPTASE DOMAIN-CONTAINING PROTEIN"/>
    <property type="match status" value="1"/>
</dbReference>
<organism evidence="1 2">
    <name type="scientific">Porites lobata</name>
    <dbReference type="NCBI Taxonomy" id="104759"/>
    <lineage>
        <taxon>Eukaryota</taxon>
        <taxon>Metazoa</taxon>
        <taxon>Cnidaria</taxon>
        <taxon>Anthozoa</taxon>
        <taxon>Hexacorallia</taxon>
        <taxon>Scleractinia</taxon>
        <taxon>Fungiina</taxon>
        <taxon>Poritidae</taxon>
        <taxon>Porites</taxon>
    </lineage>
</organism>
<keyword evidence="2" id="KW-1185">Reference proteome</keyword>
<proteinExistence type="predicted"/>
<dbReference type="EMBL" id="CALNXK010000024">
    <property type="protein sequence ID" value="CAH3111498.1"/>
    <property type="molecule type" value="Genomic_DNA"/>
</dbReference>
<gene>
    <name evidence="1" type="ORF">PLOB_00020504</name>
</gene>
<evidence type="ECO:0000313" key="2">
    <source>
        <dbReference type="Proteomes" id="UP001159405"/>
    </source>
</evidence>
<name>A0ABN8NKX6_9CNID</name>